<dbReference type="Proteomes" id="UP001050975">
    <property type="component" value="Unassembled WGS sequence"/>
</dbReference>
<gene>
    <name evidence="1" type="ORF">MiSe_21490</name>
</gene>
<organism evidence="1 2">
    <name type="scientific">Microseira wollei NIES-4236</name>
    <dbReference type="NCBI Taxonomy" id="2530354"/>
    <lineage>
        <taxon>Bacteria</taxon>
        <taxon>Bacillati</taxon>
        <taxon>Cyanobacteriota</taxon>
        <taxon>Cyanophyceae</taxon>
        <taxon>Oscillatoriophycideae</taxon>
        <taxon>Aerosakkonematales</taxon>
        <taxon>Aerosakkonemataceae</taxon>
        <taxon>Microseira</taxon>
    </lineage>
</organism>
<evidence type="ECO:0000313" key="2">
    <source>
        <dbReference type="Proteomes" id="UP001050975"/>
    </source>
</evidence>
<dbReference type="EMBL" id="BLAY01000027">
    <property type="protein sequence ID" value="GET37396.1"/>
    <property type="molecule type" value="Genomic_DNA"/>
</dbReference>
<evidence type="ECO:0000313" key="1">
    <source>
        <dbReference type="EMBL" id="GET37396.1"/>
    </source>
</evidence>
<accession>A0AAV3X7Y9</accession>
<proteinExistence type="predicted"/>
<reference evidence="1" key="1">
    <citation type="submission" date="2019-10" db="EMBL/GenBank/DDBJ databases">
        <title>Draft genome sequece of Microseira wollei NIES-4236.</title>
        <authorList>
            <person name="Yamaguchi H."/>
            <person name="Suzuki S."/>
            <person name="Kawachi M."/>
        </authorList>
    </citation>
    <scope>NUCLEOTIDE SEQUENCE</scope>
    <source>
        <strain evidence="1">NIES-4236</strain>
    </source>
</reference>
<protein>
    <submittedName>
        <fullName evidence="1">Uncharacterized protein</fullName>
    </submittedName>
</protein>
<name>A0AAV3X7Y9_9CYAN</name>
<comment type="caution">
    <text evidence="1">The sequence shown here is derived from an EMBL/GenBank/DDBJ whole genome shotgun (WGS) entry which is preliminary data.</text>
</comment>
<dbReference type="RefSeq" id="WP_226578791.1">
    <property type="nucleotide sequence ID" value="NZ_BLAY01000027.1"/>
</dbReference>
<dbReference type="AlphaFoldDB" id="A0AAV3X7Y9"/>
<sequence length="65" mass="6956">MPANITKKYSNPRVQTRGSVSIKSFVNEDHSSFVSGDNSGSKLALSRLGLSNYCTSSGQTGLFVK</sequence>
<keyword evidence="2" id="KW-1185">Reference proteome</keyword>